<dbReference type="AlphaFoldDB" id="A0A166A1S6"/>
<organism evidence="1 2">
    <name type="scientific">Methanobrevibacter curvatus</name>
    <dbReference type="NCBI Taxonomy" id="49547"/>
    <lineage>
        <taxon>Archaea</taxon>
        <taxon>Methanobacteriati</taxon>
        <taxon>Methanobacteriota</taxon>
        <taxon>Methanomada group</taxon>
        <taxon>Methanobacteria</taxon>
        <taxon>Methanobacteriales</taxon>
        <taxon>Methanobacteriaceae</taxon>
        <taxon>Methanobrevibacter</taxon>
    </lineage>
</organism>
<sequence length="385" mass="45965">MSFTDNIKEKLRKSLEDSLNSYELNFSIDNDVLTFNFKNFKFPGEKYILIKDRITHKRIAIKIKKSQVQLNKNTIIELLSLINLTDTSNDFSYQKIDVFDLYLKIIIGNYEFFKRIYINDISNKLDNLKITDEIVDSNDKTFIFAVKSDNFIFNLSNNTNYDFTYFLFSLKNNKFSILSNNNKIATDLNEEYLRNDQAKENQINQYNQSNQVNQHNQSNQVNQYNQSNQINQYNQYNQREIKSNVCSDDNTINFKSNIQSILVKNIFKITPKKDGLYVFLMSDDVINKNLKLLLSNPSTGETIYFDYIKEKKMFKLKWEYFLDKKSEYDFFLQFKNHKFILEKKYAHNFRKMRCVKATIFENKKHNISLKSNLKYPLKDFNKHGM</sequence>
<accession>A0A166A1S6</accession>
<dbReference type="PATRIC" id="fig|49547.3.peg.1514"/>
<name>A0A166A1S6_9EURY</name>
<dbReference type="Proteomes" id="UP000077245">
    <property type="component" value="Unassembled WGS sequence"/>
</dbReference>
<evidence type="ECO:0000313" key="1">
    <source>
        <dbReference type="EMBL" id="KZX11456.1"/>
    </source>
</evidence>
<dbReference type="EMBL" id="LWMV01000187">
    <property type="protein sequence ID" value="KZX11456.1"/>
    <property type="molecule type" value="Genomic_DNA"/>
</dbReference>
<comment type="caution">
    <text evidence="1">The sequence shown here is derived from an EMBL/GenBank/DDBJ whole genome shotgun (WGS) entry which is preliminary data.</text>
</comment>
<proteinExistence type="predicted"/>
<reference evidence="1 2" key="1">
    <citation type="submission" date="2016-04" db="EMBL/GenBank/DDBJ databases">
        <title>Genome sequence of Methanobrevibacter curvatus DSM 11111.</title>
        <authorList>
            <person name="Poehlein A."/>
            <person name="Seedorf H."/>
            <person name="Daniel R."/>
        </authorList>
    </citation>
    <scope>NUCLEOTIDE SEQUENCE [LARGE SCALE GENOMIC DNA]</scope>
    <source>
        <strain evidence="1 2">DSM 11111</strain>
    </source>
</reference>
<evidence type="ECO:0000313" key="2">
    <source>
        <dbReference type="Proteomes" id="UP000077245"/>
    </source>
</evidence>
<keyword evidence="2" id="KW-1185">Reference proteome</keyword>
<gene>
    <name evidence="1" type="ORF">MBCUR_14160</name>
</gene>
<dbReference type="RefSeq" id="WP_067091990.1">
    <property type="nucleotide sequence ID" value="NZ_LWMV01000187.1"/>
</dbReference>
<protein>
    <submittedName>
        <fullName evidence="1">Uncharacterized protein</fullName>
    </submittedName>
</protein>